<dbReference type="NCBIfam" id="NF001854">
    <property type="entry name" value="PRK00575.1"/>
    <property type="match status" value="1"/>
</dbReference>
<evidence type="ECO:0000256" key="6">
    <source>
        <dbReference type="ARBA" id="ARBA00022989"/>
    </source>
</evidence>
<dbReference type="Gene3D" id="1.20.5.3310">
    <property type="match status" value="1"/>
</dbReference>
<keyword evidence="12" id="KW-1185">Reference proteome</keyword>
<evidence type="ECO:0000256" key="2">
    <source>
        <dbReference type="ARBA" id="ARBA00022448"/>
    </source>
</evidence>
<evidence type="ECO:0000256" key="9">
    <source>
        <dbReference type="HAMAP-Rule" id="MF_00236"/>
    </source>
</evidence>
<keyword evidence="6 9" id="KW-1133">Transmembrane helix</keyword>
<keyword evidence="4 9" id="KW-0812">Transmembrane</keyword>
<dbReference type="PANTHER" id="PTHR42982">
    <property type="entry name" value="SEC-INDEPENDENT PROTEIN TRANSLOCASE PROTEIN TATA"/>
    <property type="match status" value="1"/>
</dbReference>
<keyword evidence="7 9" id="KW-0811">Translocation</keyword>
<dbReference type="HAMAP" id="MF_00236">
    <property type="entry name" value="TatA_E"/>
    <property type="match status" value="1"/>
</dbReference>
<reference evidence="11 12" key="1">
    <citation type="submission" date="2020-09" db="EMBL/GenBank/DDBJ databases">
        <title>Novel species in genus Gordonia.</title>
        <authorList>
            <person name="Zhang G."/>
        </authorList>
    </citation>
    <scope>NUCLEOTIDE SEQUENCE [LARGE SCALE GENOMIC DNA]</scope>
    <source>
        <strain evidence="11 12">ON-33</strain>
    </source>
</reference>
<feature type="region of interest" description="Disordered" evidence="10">
    <location>
        <begin position="43"/>
        <end position="62"/>
    </location>
</feature>
<keyword evidence="2 9" id="KW-0813">Transport</keyword>
<dbReference type="Pfam" id="PF02416">
    <property type="entry name" value="TatA_B_E"/>
    <property type="match status" value="1"/>
</dbReference>
<keyword evidence="3 9" id="KW-1003">Cell membrane</keyword>
<accession>A0ABR7WBI4</accession>
<keyword evidence="5 9" id="KW-0653">Protein transport</keyword>
<dbReference type="InterPro" id="IPR003369">
    <property type="entry name" value="TatA/B/E"/>
</dbReference>
<sequence>MGAVQPWHIVVVAIVFLVLFGSSKLPAAARGLGSSLRILKSEVNEMHDDGREDPRDNRSEGV</sequence>
<protein>
    <recommendedName>
        <fullName evidence="9">Sec-independent protein translocase protein TatA</fullName>
    </recommendedName>
</protein>
<comment type="caution">
    <text evidence="11">The sequence shown here is derived from an EMBL/GenBank/DDBJ whole genome shotgun (WGS) entry which is preliminary data.</text>
</comment>
<evidence type="ECO:0000256" key="8">
    <source>
        <dbReference type="ARBA" id="ARBA00023136"/>
    </source>
</evidence>
<evidence type="ECO:0000256" key="7">
    <source>
        <dbReference type="ARBA" id="ARBA00023010"/>
    </source>
</evidence>
<dbReference type="Proteomes" id="UP000602395">
    <property type="component" value="Unassembled WGS sequence"/>
</dbReference>
<keyword evidence="8 9" id="KW-0472">Membrane</keyword>
<evidence type="ECO:0000256" key="1">
    <source>
        <dbReference type="ARBA" id="ARBA00004162"/>
    </source>
</evidence>
<evidence type="ECO:0000313" key="11">
    <source>
        <dbReference type="EMBL" id="MBD1319663.1"/>
    </source>
</evidence>
<comment type="subunit">
    <text evidence="9">The Tat system comprises two distinct complexes: a TatABC complex, containing multiple copies of TatA, TatB and TatC subunits, and a separate TatA complex, containing only TatA subunits. Substrates initially bind to the TatABC complex, which probably triggers association of the separate TatA complex to form the active translocon.</text>
</comment>
<evidence type="ECO:0000313" key="12">
    <source>
        <dbReference type="Proteomes" id="UP000602395"/>
    </source>
</evidence>
<proteinExistence type="inferred from homology"/>
<evidence type="ECO:0000256" key="10">
    <source>
        <dbReference type="SAM" id="MobiDB-lite"/>
    </source>
</evidence>
<dbReference type="PANTHER" id="PTHR42982:SF8">
    <property type="entry name" value="SEC-INDEPENDENT PROTEIN TRANSLOCASE PROTEIN TATA"/>
    <property type="match status" value="1"/>
</dbReference>
<dbReference type="EMBL" id="JACWMS010000002">
    <property type="protein sequence ID" value="MBD1319663.1"/>
    <property type="molecule type" value="Genomic_DNA"/>
</dbReference>
<comment type="function">
    <text evidence="9">Part of the twin-arginine translocation (Tat) system that transports large folded proteins containing a characteristic twin-arginine motif in their signal peptide across membranes. TatA could form the protein-conducting channel of the Tat system.</text>
</comment>
<evidence type="ECO:0000256" key="3">
    <source>
        <dbReference type="ARBA" id="ARBA00022475"/>
    </source>
</evidence>
<gene>
    <name evidence="9 11" type="primary">tatA</name>
    <name evidence="11" type="ORF">IDF66_08680</name>
</gene>
<name>A0ABR7WBI4_9ACTN</name>
<comment type="similarity">
    <text evidence="9">Belongs to the TatA/E family.</text>
</comment>
<dbReference type="InterPro" id="IPR006312">
    <property type="entry name" value="TatA/E"/>
</dbReference>
<comment type="subcellular location">
    <subcellularLocation>
        <location evidence="1 9">Cell membrane</location>
        <topology evidence="1 9">Single-pass membrane protein</topology>
    </subcellularLocation>
</comment>
<evidence type="ECO:0000256" key="5">
    <source>
        <dbReference type="ARBA" id="ARBA00022927"/>
    </source>
</evidence>
<evidence type="ECO:0000256" key="4">
    <source>
        <dbReference type="ARBA" id="ARBA00022692"/>
    </source>
</evidence>
<organism evidence="11 12">
    <name type="scientific">Gordonia hankookensis</name>
    <dbReference type="NCBI Taxonomy" id="589403"/>
    <lineage>
        <taxon>Bacteria</taxon>
        <taxon>Bacillati</taxon>
        <taxon>Actinomycetota</taxon>
        <taxon>Actinomycetes</taxon>
        <taxon>Mycobacteriales</taxon>
        <taxon>Gordoniaceae</taxon>
        <taxon>Gordonia</taxon>
    </lineage>
</organism>